<feature type="compositionally biased region" description="Low complexity" evidence="1">
    <location>
        <begin position="1"/>
        <end position="14"/>
    </location>
</feature>
<evidence type="ECO:0000313" key="3">
    <source>
        <dbReference type="Proteomes" id="UP001150924"/>
    </source>
</evidence>
<keyword evidence="3" id="KW-1185">Reference proteome</keyword>
<evidence type="ECO:0000313" key="2">
    <source>
        <dbReference type="EMBL" id="MCY1011931.1"/>
    </source>
</evidence>
<evidence type="ECO:0000256" key="1">
    <source>
        <dbReference type="SAM" id="MobiDB-lite"/>
    </source>
</evidence>
<sequence length="92" mass="10162">MSRATSPAPSARAQQRQEQRQREHEPHRRHEVRIEAAQVALDQPEGERPEQGRREQGAHGLAAISQVRPACKPSPRAQLHAAAAAGAWQHDA</sequence>
<dbReference type="Proteomes" id="UP001150924">
    <property type="component" value="Unassembled WGS sequence"/>
</dbReference>
<protein>
    <submittedName>
        <fullName evidence="2">Uncharacterized protein</fullName>
    </submittedName>
</protein>
<dbReference type="RefSeq" id="WP_267775250.1">
    <property type="nucleotide sequence ID" value="NZ_JAPNKE010000002.1"/>
</dbReference>
<reference evidence="2" key="1">
    <citation type="submission" date="2022-11" db="EMBL/GenBank/DDBJ databases">
        <title>Minimal conservation of predation-associated metabolite biosynthetic gene clusters underscores biosynthetic potential of Myxococcota including descriptions for ten novel species: Archangium lansinium sp. nov., Myxococcus landrumus sp. nov., Nannocystis bai.</title>
        <authorList>
            <person name="Ahearne A."/>
            <person name="Stevens C."/>
            <person name="Phillips K."/>
        </authorList>
    </citation>
    <scope>NUCLEOTIDE SEQUENCE</scope>
    <source>
        <strain evidence="2">Na p29</strain>
    </source>
</reference>
<accession>A0A9X3F5L3</accession>
<dbReference type="AlphaFoldDB" id="A0A9X3F5L3"/>
<proteinExistence type="predicted"/>
<organism evidence="2 3">
    <name type="scientific">Nannocystis pusilla</name>
    <dbReference type="NCBI Taxonomy" id="889268"/>
    <lineage>
        <taxon>Bacteria</taxon>
        <taxon>Pseudomonadati</taxon>
        <taxon>Myxococcota</taxon>
        <taxon>Polyangia</taxon>
        <taxon>Nannocystales</taxon>
        <taxon>Nannocystaceae</taxon>
        <taxon>Nannocystis</taxon>
    </lineage>
</organism>
<name>A0A9X3F5L3_9BACT</name>
<dbReference type="EMBL" id="JAPNKE010000002">
    <property type="protein sequence ID" value="MCY1011931.1"/>
    <property type="molecule type" value="Genomic_DNA"/>
</dbReference>
<feature type="compositionally biased region" description="Low complexity" evidence="1">
    <location>
        <begin position="77"/>
        <end position="92"/>
    </location>
</feature>
<comment type="caution">
    <text evidence="2">The sequence shown here is derived from an EMBL/GenBank/DDBJ whole genome shotgun (WGS) entry which is preliminary data.</text>
</comment>
<gene>
    <name evidence="2" type="ORF">OV079_41595</name>
</gene>
<feature type="compositionally biased region" description="Basic and acidic residues" evidence="1">
    <location>
        <begin position="45"/>
        <end position="57"/>
    </location>
</feature>
<feature type="region of interest" description="Disordered" evidence="1">
    <location>
        <begin position="1"/>
        <end position="92"/>
    </location>
</feature>
<feature type="compositionally biased region" description="Basic and acidic residues" evidence="1">
    <location>
        <begin position="15"/>
        <end position="34"/>
    </location>
</feature>